<sequence length="56" mass="5764">MSGGISPSLSAYASIIWIRSSGIISAQRGLVSYASTPLSCSTDKGRPFLDTAKSGL</sequence>
<dbReference type="EMBL" id="LSDK01000050">
    <property type="protein sequence ID" value="KXB77012.1"/>
    <property type="molecule type" value="Genomic_DNA"/>
</dbReference>
<organism evidence="1 2">
    <name type="scientific">Porphyromonas somerae</name>
    <dbReference type="NCBI Taxonomy" id="322095"/>
    <lineage>
        <taxon>Bacteria</taxon>
        <taxon>Pseudomonadati</taxon>
        <taxon>Bacteroidota</taxon>
        <taxon>Bacteroidia</taxon>
        <taxon>Bacteroidales</taxon>
        <taxon>Porphyromonadaceae</taxon>
        <taxon>Porphyromonas</taxon>
    </lineage>
</organism>
<evidence type="ECO:0000313" key="1">
    <source>
        <dbReference type="EMBL" id="KXB77012.1"/>
    </source>
</evidence>
<accession>A0A134BAP6</accession>
<name>A0A134BAP6_9PORP</name>
<evidence type="ECO:0000313" key="2">
    <source>
        <dbReference type="Proteomes" id="UP000070224"/>
    </source>
</evidence>
<reference evidence="2" key="1">
    <citation type="submission" date="2016-01" db="EMBL/GenBank/DDBJ databases">
        <authorList>
            <person name="Mitreva M."/>
            <person name="Pepin K.H."/>
            <person name="Mihindukulasuriya K.A."/>
            <person name="Fulton R."/>
            <person name="Fronick C."/>
            <person name="O'Laughlin M."/>
            <person name="Miner T."/>
            <person name="Herter B."/>
            <person name="Rosa B.A."/>
            <person name="Cordes M."/>
            <person name="Tomlinson C."/>
            <person name="Wollam A."/>
            <person name="Palsikar V.B."/>
            <person name="Mardis E.R."/>
            <person name="Wilson R.K."/>
        </authorList>
    </citation>
    <scope>NUCLEOTIDE SEQUENCE [LARGE SCALE GENOMIC DNA]</scope>
    <source>
        <strain evidence="2">KA00683</strain>
    </source>
</reference>
<comment type="caution">
    <text evidence="1">The sequence shown here is derived from an EMBL/GenBank/DDBJ whole genome shotgun (WGS) entry which is preliminary data.</text>
</comment>
<dbReference type="AlphaFoldDB" id="A0A134BAP6"/>
<proteinExistence type="predicted"/>
<gene>
    <name evidence="1" type="ORF">HMPREF3185_00668</name>
</gene>
<dbReference type="PATRIC" id="fig|322095.3.peg.661"/>
<protein>
    <submittedName>
        <fullName evidence="1">Uncharacterized protein</fullName>
    </submittedName>
</protein>
<dbReference type="Proteomes" id="UP000070224">
    <property type="component" value="Unassembled WGS sequence"/>
</dbReference>
<keyword evidence="2" id="KW-1185">Reference proteome</keyword>
<dbReference type="STRING" id="322095.HMPREF3185_00668"/>